<evidence type="ECO:0000256" key="10">
    <source>
        <dbReference type="ARBA" id="ARBA00023201"/>
    </source>
</evidence>
<dbReference type="InterPro" id="IPR023171">
    <property type="entry name" value="Na/H_antiporter_dom_sf"/>
</dbReference>
<evidence type="ECO:0000256" key="6">
    <source>
        <dbReference type="ARBA" id="ARBA00022989"/>
    </source>
</evidence>
<dbReference type="GO" id="GO:0015385">
    <property type="term" value="F:sodium:proton antiporter activity"/>
    <property type="evidence" value="ECO:0007669"/>
    <property type="project" value="UniProtKB-UniRule"/>
</dbReference>
<comment type="catalytic activity">
    <reaction evidence="11">
        <text>Na(+)(in) + 2 H(+)(out) = Na(+)(out) + 2 H(+)(in)</text>
        <dbReference type="Rhea" id="RHEA:29251"/>
        <dbReference type="ChEBI" id="CHEBI:15378"/>
        <dbReference type="ChEBI" id="CHEBI:29101"/>
    </reaction>
</comment>
<feature type="transmembrane region" description="Helical" evidence="11">
    <location>
        <begin position="282"/>
        <end position="300"/>
    </location>
</feature>
<evidence type="ECO:0000256" key="8">
    <source>
        <dbReference type="ARBA" id="ARBA00023065"/>
    </source>
</evidence>
<feature type="transmembrane region" description="Helical" evidence="11">
    <location>
        <begin position="246"/>
        <end position="262"/>
    </location>
</feature>
<evidence type="ECO:0000256" key="12">
    <source>
        <dbReference type="SAM" id="MobiDB-lite"/>
    </source>
</evidence>
<dbReference type="HAMAP" id="MF_01844">
    <property type="entry name" value="NhaA"/>
    <property type="match status" value="1"/>
</dbReference>
<dbReference type="AlphaFoldDB" id="A0AB39TLY9"/>
<proteinExistence type="inferred from homology"/>
<evidence type="ECO:0000256" key="5">
    <source>
        <dbReference type="ARBA" id="ARBA00022692"/>
    </source>
</evidence>
<dbReference type="GO" id="GO:0006885">
    <property type="term" value="P:regulation of pH"/>
    <property type="evidence" value="ECO:0007669"/>
    <property type="project" value="UniProtKB-UniRule"/>
</dbReference>
<gene>
    <name evidence="11 13" type="primary">nhaA</name>
    <name evidence="13" type="ORF">AB2U05_17830</name>
</gene>
<feature type="transmembrane region" description="Helical" evidence="11">
    <location>
        <begin position="177"/>
        <end position="197"/>
    </location>
</feature>
<evidence type="ECO:0000256" key="9">
    <source>
        <dbReference type="ARBA" id="ARBA00023136"/>
    </source>
</evidence>
<evidence type="ECO:0000256" key="7">
    <source>
        <dbReference type="ARBA" id="ARBA00023053"/>
    </source>
</evidence>
<keyword evidence="2 11" id="KW-0813">Transport</keyword>
<keyword evidence="6 11" id="KW-1133">Transmembrane helix</keyword>
<dbReference type="NCBIfam" id="TIGR00773">
    <property type="entry name" value="NhaA"/>
    <property type="match status" value="1"/>
</dbReference>
<reference evidence="13" key="1">
    <citation type="submission" date="2024-07" db="EMBL/GenBank/DDBJ databases">
        <authorList>
            <person name="Yu S.T."/>
        </authorList>
    </citation>
    <scope>NUCLEOTIDE SEQUENCE</scope>
    <source>
        <strain evidence="13">Y1</strain>
    </source>
</reference>
<feature type="transmembrane region" description="Helical" evidence="11">
    <location>
        <begin position="148"/>
        <end position="170"/>
    </location>
</feature>
<feature type="transmembrane region" description="Helical" evidence="11">
    <location>
        <begin position="203"/>
        <end position="219"/>
    </location>
</feature>
<feature type="transmembrane region" description="Helical" evidence="11">
    <location>
        <begin position="113"/>
        <end position="136"/>
    </location>
</feature>
<keyword evidence="7 11" id="KW-0915">Sodium</keyword>
<evidence type="ECO:0000313" key="13">
    <source>
        <dbReference type="EMBL" id="XDQ80184.1"/>
    </source>
</evidence>
<evidence type="ECO:0000256" key="1">
    <source>
        <dbReference type="ARBA" id="ARBA00004429"/>
    </source>
</evidence>
<dbReference type="PANTHER" id="PTHR30341:SF0">
    <property type="entry name" value="NA(+)_H(+) ANTIPORTER NHAA"/>
    <property type="match status" value="1"/>
</dbReference>
<dbReference type="RefSeq" id="WP_369183700.1">
    <property type="nucleotide sequence ID" value="NZ_CP163445.1"/>
</dbReference>
<evidence type="ECO:0000256" key="2">
    <source>
        <dbReference type="ARBA" id="ARBA00022448"/>
    </source>
</evidence>
<feature type="transmembrane region" description="Helical" evidence="11">
    <location>
        <begin position="41"/>
        <end position="61"/>
    </location>
</feature>
<keyword evidence="9 11" id="KW-0472">Membrane</keyword>
<feature type="transmembrane region" description="Helical" evidence="11">
    <location>
        <begin position="353"/>
        <end position="375"/>
    </location>
</feature>
<dbReference type="PANTHER" id="PTHR30341">
    <property type="entry name" value="SODIUM ION/PROTON ANTIPORTER NHAA-RELATED"/>
    <property type="match status" value="1"/>
</dbReference>
<comment type="similarity">
    <text evidence="11">Belongs to the NhaA Na(+)/H(+) (TC 2.A.33) antiporter family.</text>
</comment>
<dbReference type="Gene3D" id="1.20.1530.10">
    <property type="entry name" value="Na+/H+ antiporter like domain"/>
    <property type="match status" value="1"/>
</dbReference>
<name>A0AB39TLY9_9ACTN</name>
<feature type="transmembrane region" description="Helical" evidence="11">
    <location>
        <begin position="387"/>
        <end position="404"/>
    </location>
</feature>
<keyword evidence="10 11" id="KW-0739">Sodium transport</keyword>
<comment type="subcellular location">
    <subcellularLocation>
        <location evidence="1">Cell inner membrane</location>
        <topology evidence="1">Multi-pass membrane protein</topology>
    </subcellularLocation>
    <subcellularLocation>
        <location evidence="11">Cell membrane</location>
        <topology evidence="11">Multi-pass membrane protein</topology>
    </subcellularLocation>
</comment>
<keyword evidence="5 11" id="KW-0812">Transmembrane</keyword>
<sequence length="466" mass="49443">MTDQSPSHQQTPRRRQLLGRLSLPERAFITDALRTETVGGMLLLGAAVIALIWANVWPHAYESLLNHTVGPSAPLHLDLSLATWAKDGLLTIFFFVAGIELKREFVAGELRTPSAALLPVIAAVCGVAMPAILFALVNSGSGGHPGGWAIPTATDIAFALGVLAVVGSHLPSPLRAFLLTLAVVDDLIAILIIAVFYSSGIKFWALGLAFAGLVLFWFLHRRGVHGWYLFVPLAVVVWALMHESGIHATVAGVAMGLMLRCHREGDEQHSPGEHIEHLVRPLSAGLAVPVFALFSAGVTISGSALREVFTQAAPLGIVIGLLVGKTVGIFGGTRLAARFTRAELNPQLKWADMFAVSVLAGIGFTVSLLISELAFPNDPTLAERAKAAVLVGSLLCALVATALLKLRNRHYRALCEEEDRDVDGDGVPDVYQADDPAWRSRASRLAAQPADGPAARPADEGPGTPG</sequence>
<protein>
    <recommendedName>
        <fullName evidence="11">Na(+)/H(+) antiporter NhaA</fullName>
    </recommendedName>
    <alternativeName>
        <fullName evidence="11">Sodium/proton antiporter NhaA</fullName>
    </alternativeName>
</protein>
<keyword evidence="3 11" id="KW-0050">Antiport</keyword>
<comment type="function">
    <text evidence="11">Na(+)/H(+) antiporter that extrudes sodium in exchange for external protons.</text>
</comment>
<evidence type="ECO:0000256" key="11">
    <source>
        <dbReference type="HAMAP-Rule" id="MF_01844"/>
    </source>
</evidence>
<organism evidence="13">
    <name type="scientific">Streptomyces sp. Y1</name>
    <dbReference type="NCBI Taxonomy" id="3238634"/>
    <lineage>
        <taxon>Bacteria</taxon>
        <taxon>Bacillati</taxon>
        <taxon>Actinomycetota</taxon>
        <taxon>Actinomycetes</taxon>
        <taxon>Kitasatosporales</taxon>
        <taxon>Streptomycetaceae</taxon>
        <taxon>Streptomyces</taxon>
    </lineage>
</organism>
<dbReference type="InterPro" id="IPR004670">
    <property type="entry name" value="NhaA"/>
</dbReference>
<keyword evidence="8 11" id="KW-0406">Ion transport</keyword>
<dbReference type="EMBL" id="CP163445">
    <property type="protein sequence ID" value="XDQ80184.1"/>
    <property type="molecule type" value="Genomic_DNA"/>
</dbReference>
<accession>A0AB39TLY9</accession>
<evidence type="ECO:0000256" key="3">
    <source>
        <dbReference type="ARBA" id="ARBA00022449"/>
    </source>
</evidence>
<keyword evidence="4 11" id="KW-1003">Cell membrane</keyword>
<dbReference type="Pfam" id="PF06965">
    <property type="entry name" value="Na_H_antiport_1"/>
    <property type="match status" value="1"/>
</dbReference>
<dbReference type="GO" id="GO:0005886">
    <property type="term" value="C:plasma membrane"/>
    <property type="evidence" value="ECO:0007669"/>
    <property type="project" value="UniProtKB-SubCell"/>
</dbReference>
<evidence type="ECO:0000256" key="4">
    <source>
        <dbReference type="ARBA" id="ARBA00022475"/>
    </source>
</evidence>
<feature type="transmembrane region" description="Helical" evidence="11">
    <location>
        <begin position="312"/>
        <end position="332"/>
    </location>
</feature>
<feature type="region of interest" description="Disordered" evidence="12">
    <location>
        <begin position="441"/>
        <end position="466"/>
    </location>
</feature>